<reference evidence="8" key="1">
    <citation type="submission" date="2016-10" db="EMBL/GenBank/DDBJ databases">
        <authorList>
            <person name="Varghese N."/>
            <person name="Submissions S."/>
        </authorList>
    </citation>
    <scope>NUCLEOTIDE SEQUENCE [LARGE SCALE GENOMIC DNA]</scope>
    <source>
        <strain evidence="8">CGMCC 1.9230</strain>
    </source>
</reference>
<dbReference type="AlphaFoldDB" id="A0A1H5TBW2"/>
<dbReference type="PROSITE" id="PS50931">
    <property type="entry name" value="HTH_LYSR"/>
    <property type="match status" value="1"/>
</dbReference>
<evidence type="ECO:0000313" key="8">
    <source>
        <dbReference type="Proteomes" id="UP000236737"/>
    </source>
</evidence>
<gene>
    <name evidence="7" type="ORF">SAMN04488130_101620</name>
</gene>
<comment type="similarity">
    <text evidence="1">Belongs to the LysR transcriptional regulatory family.</text>
</comment>
<dbReference type="Gene3D" id="1.10.10.10">
    <property type="entry name" value="Winged helix-like DNA-binding domain superfamily/Winged helix DNA-binding domain"/>
    <property type="match status" value="1"/>
</dbReference>
<keyword evidence="4" id="KW-0010">Activator</keyword>
<dbReference type="PANTHER" id="PTHR30346">
    <property type="entry name" value="TRANSCRIPTIONAL DUAL REGULATOR HCAR-RELATED"/>
    <property type="match status" value="1"/>
</dbReference>
<protein>
    <submittedName>
        <fullName evidence="7">LysR family transcriptional regulator, hydrogen peroxide-inducible genes activator</fullName>
    </submittedName>
</protein>
<dbReference type="GO" id="GO:0003677">
    <property type="term" value="F:DNA binding"/>
    <property type="evidence" value="ECO:0007669"/>
    <property type="project" value="UniProtKB-KW"/>
</dbReference>
<keyword evidence="8" id="KW-1185">Reference proteome</keyword>
<dbReference type="InterPro" id="IPR000847">
    <property type="entry name" value="LysR_HTH_N"/>
</dbReference>
<keyword evidence="3" id="KW-0238">DNA-binding</keyword>
<evidence type="ECO:0000259" key="6">
    <source>
        <dbReference type="PROSITE" id="PS50931"/>
    </source>
</evidence>
<evidence type="ECO:0000256" key="2">
    <source>
        <dbReference type="ARBA" id="ARBA00023015"/>
    </source>
</evidence>
<dbReference type="PRINTS" id="PR00039">
    <property type="entry name" value="HTHLYSR"/>
</dbReference>
<proteinExistence type="inferred from homology"/>
<accession>A0A1H5TBW2</accession>
<dbReference type="InterPro" id="IPR036390">
    <property type="entry name" value="WH_DNA-bd_sf"/>
</dbReference>
<evidence type="ECO:0000256" key="4">
    <source>
        <dbReference type="ARBA" id="ARBA00023159"/>
    </source>
</evidence>
<keyword evidence="5" id="KW-0804">Transcription</keyword>
<dbReference type="Pfam" id="PF03466">
    <property type="entry name" value="LysR_substrate"/>
    <property type="match status" value="1"/>
</dbReference>
<feature type="domain" description="HTH lysR-type" evidence="6">
    <location>
        <begin position="9"/>
        <end position="66"/>
    </location>
</feature>
<keyword evidence="2" id="KW-0805">Transcription regulation</keyword>
<evidence type="ECO:0000256" key="3">
    <source>
        <dbReference type="ARBA" id="ARBA00023125"/>
    </source>
</evidence>
<evidence type="ECO:0000256" key="1">
    <source>
        <dbReference type="ARBA" id="ARBA00009437"/>
    </source>
</evidence>
<dbReference type="InterPro" id="IPR036388">
    <property type="entry name" value="WH-like_DNA-bd_sf"/>
</dbReference>
<dbReference type="CDD" id="cd08411">
    <property type="entry name" value="PBP2_OxyR"/>
    <property type="match status" value="1"/>
</dbReference>
<organism evidence="7 8">
    <name type="scientific">Flavobacterium urumqiense</name>
    <dbReference type="NCBI Taxonomy" id="935224"/>
    <lineage>
        <taxon>Bacteria</taxon>
        <taxon>Pseudomonadati</taxon>
        <taxon>Bacteroidota</taxon>
        <taxon>Flavobacteriia</taxon>
        <taxon>Flavobacteriales</taxon>
        <taxon>Flavobacteriaceae</taxon>
        <taxon>Flavobacterium</taxon>
    </lineage>
</organism>
<dbReference type="PANTHER" id="PTHR30346:SF26">
    <property type="entry name" value="HYDROGEN PEROXIDE-INDUCIBLE GENES ACTIVATOR"/>
    <property type="match status" value="1"/>
</dbReference>
<dbReference type="GO" id="GO:0032993">
    <property type="term" value="C:protein-DNA complex"/>
    <property type="evidence" value="ECO:0007669"/>
    <property type="project" value="TreeGrafter"/>
</dbReference>
<dbReference type="SUPFAM" id="SSF53850">
    <property type="entry name" value="Periplasmic binding protein-like II"/>
    <property type="match status" value="1"/>
</dbReference>
<dbReference type="Pfam" id="PF00126">
    <property type="entry name" value="HTH_1"/>
    <property type="match status" value="1"/>
</dbReference>
<dbReference type="Gene3D" id="3.40.190.10">
    <property type="entry name" value="Periplasmic binding protein-like II"/>
    <property type="match status" value="2"/>
</dbReference>
<evidence type="ECO:0000313" key="7">
    <source>
        <dbReference type="EMBL" id="SEF59507.1"/>
    </source>
</evidence>
<dbReference type="EMBL" id="FNVP01000001">
    <property type="protein sequence ID" value="SEF59507.1"/>
    <property type="molecule type" value="Genomic_DNA"/>
</dbReference>
<dbReference type="GO" id="GO:0003700">
    <property type="term" value="F:DNA-binding transcription factor activity"/>
    <property type="evidence" value="ECO:0007669"/>
    <property type="project" value="InterPro"/>
</dbReference>
<dbReference type="InterPro" id="IPR005119">
    <property type="entry name" value="LysR_subst-bd"/>
</dbReference>
<dbReference type="SUPFAM" id="SSF46785">
    <property type="entry name" value="Winged helix' DNA-binding domain"/>
    <property type="match status" value="1"/>
</dbReference>
<evidence type="ECO:0000256" key="5">
    <source>
        <dbReference type="ARBA" id="ARBA00023163"/>
    </source>
</evidence>
<name>A0A1H5TBW2_9FLAO</name>
<dbReference type="Proteomes" id="UP000236737">
    <property type="component" value="Unassembled WGS sequence"/>
</dbReference>
<sequence>MPLTISIYMNIQQLEYIIAVDRLKNFTKAAAYCNVTQATLSTMVKKLEAELEIIIFDRKKNPTETTEIGMETVENAKKVVLHSQLLKDNAKKINGKIEGKIRIGIIPTIANSLLPKIIKPILENYPDLKLEISESTTNSITKQLKEGQLDMGIVATPLHDPEIEDIVLFYETLMVYGDIDPVQNYILPDEIRNHKIWLLEEGHCLREQFIKLCSLKKKEKMVENLKLEASSFDTLLNMIDEFGGLTLIPELYYNTLSSERKKQVSFFNAPIPVREMSIIYHRPYAKIRTIEALANIIHSTINKDLISNKYKKSELAITHI</sequence>